<organism evidence="1 2">
    <name type="scientific">Goodea atripinnis</name>
    <dbReference type="NCBI Taxonomy" id="208336"/>
    <lineage>
        <taxon>Eukaryota</taxon>
        <taxon>Metazoa</taxon>
        <taxon>Chordata</taxon>
        <taxon>Craniata</taxon>
        <taxon>Vertebrata</taxon>
        <taxon>Euteleostomi</taxon>
        <taxon>Actinopterygii</taxon>
        <taxon>Neopterygii</taxon>
        <taxon>Teleostei</taxon>
        <taxon>Neoteleostei</taxon>
        <taxon>Acanthomorphata</taxon>
        <taxon>Ovalentaria</taxon>
        <taxon>Atherinomorphae</taxon>
        <taxon>Cyprinodontiformes</taxon>
        <taxon>Goodeidae</taxon>
        <taxon>Goodea</taxon>
    </lineage>
</organism>
<keyword evidence="2" id="KW-1185">Reference proteome</keyword>
<evidence type="ECO:0000313" key="1">
    <source>
        <dbReference type="EMBL" id="MEQ2160659.1"/>
    </source>
</evidence>
<reference evidence="1 2" key="1">
    <citation type="submission" date="2021-06" db="EMBL/GenBank/DDBJ databases">
        <authorList>
            <person name="Palmer J.M."/>
        </authorList>
    </citation>
    <scope>NUCLEOTIDE SEQUENCE [LARGE SCALE GENOMIC DNA]</scope>
    <source>
        <strain evidence="1 2">GA_2019</strain>
        <tissue evidence="1">Muscle</tissue>
    </source>
</reference>
<dbReference type="EMBL" id="JAHRIO010010053">
    <property type="protein sequence ID" value="MEQ2160659.1"/>
    <property type="molecule type" value="Genomic_DNA"/>
</dbReference>
<name>A0ABV0MNI9_9TELE</name>
<proteinExistence type="predicted"/>
<gene>
    <name evidence="1" type="ORF">GOODEAATRI_001759</name>
</gene>
<sequence>MADSIPLNPVRKSSKRIGNYSSARLSRYVGGAGTGSGCRREEGSRLSEMFWLQNPVLFSLLFSLEDEPSNLDEMPLMMSEEGFENDESDYQTLPRARVGQRHRGLGWFLLGGWKVLCSRYRYND</sequence>
<accession>A0ABV0MNI9</accession>
<comment type="caution">
    <text evidence="1">The sequence shown here is derived from an EMBL/GenBank/DDBJ whole genome shotgun (WGS) entry which is preliminary data.</text>
</comment>
<dbReference type="Proteomes" id="UP001476798">
    <property type="component" value="Unassembled WGS sequence"/>
</dbReference>
<protein>
    <submittedName>
        <fullName evidence="1">Uncharacterized protein</fullName>
    </submittedName>
</protein>
<evidence type="ECO:0000313" key="2">
    <source>
        <dbReference type="Proteomes" id="UP001476798"/>
    </source>
</evidence>